<comment type="subcellular location">
    <subcellularLocation>
        <location evidence="1">Cell envelope</location>
    </subcellularLocation>
</comment>
<feature type="domain" description="Periplasmic binding protein" evidence="3">
    <location>
        <begin position="45"/>
        <end position="306"/>
    </location>
</feature>
<keyword evidence="5" id="KW-1185">Reference proteome</keyword>
<evidence type="ECO:0000256" key="1">
    <source>
        <dbReference type="ARBA" id="ARBA00004196"/>
    </source>
</evidence>
<accession>A0ABT9R7P5</accession>
<evidence type="ECO:0000313" key="4">
    <source>
        <dbReference type="EMBL" id="MDP9864829.1"/>
    </source>
</evidence>
<dbReference type="PANTHER" id="PTHR30036:SF1">
    <property type="entry name" value="D-XYLOSE-BINDING PERIPLASMIC PROTEIN"/>
    <property type="match status" value="1"/>
</dbReference>
<sequence length="371" mass="38270">MARLAAGGMAVVAAFGLTACGVIGRPGSDETASAPGRAVAEGFKIGLLLPGTEATRYEKFDRPYITESVAELCPRCQVVYGSAGRDHDRQRRQFDSMLGDGVKVIILDAVDAKAIAPSVSRAVEQGVKVIAYDRLAGGPIDAYTSFDNVQIGKMQGQALLDALKAEGDPRRGPIVMINGSPADPNAGDFKKGVHSVLDGNVVIGGEYDIPGWSSDLAASDAAGAFATLGPERVIGVYAANDGMAGGAARAMRITGIAKGTPLTGQDAELAAIQRVLLGTQTMTIYKPIRPEARNAAQMAVDLGSGRTVTGGADGEGTVANGTSSSIPAQIIQPIVVTKDNIEDTVVKDGLWKVEEICTADLRAACKSAGLT</sequence>
<comment type="caution">
    <text evidence="4">The sequence shown here is derived from an EMBL/GenBank/DDBJ whole genome shotgun (WGS) entry which is preliminary data.</text>
</comment>
<dbReference type="Gene3D" id="3.40.50.2300">
    <property type="match status" value="2"/>
</dbReference>
<dbReference type="RefSeq" id="WP_306863329.1">
    <property type="nucleotide sequence ID" value="NZ_JAUSRB010000002.1"/>
</dbReference>
<evidence type="ECO:0000313" key="5">
    <source>
        <dbReference type="Proteomes" id="UP001230426"/>
    </source>
</evidence>
<protein>
    <submittedName>
        <fullName evidence="4">D-xylose transport system substrate-binding protein</fullName>
    </submittedName>
</protein>
<dbReference type="PANTHER" id="PTHR30036">
    <property type="entry name" value="D-XYLOSE-BINDING PERIPLASMIC PROTEIN"/>
    <property type="match status" value="1"/>
</dbReference>
<dbReference type="InterPro" id="IPR025997">
    <property type="entry name" value="SBP_2_dom"/>
</dbReference>
<dbReference type="InterPro" id="IPR028082">
    <property type="entry name" value="Peripla_BP_I"/>
</dbReference>
<dbReference type="Proteomes" id="UP001230426">
    <property type="component" value="Unassembled WGS sequence"/>
</dbReference>
<dbReference type="Pfam" id="PF13407">
    <property type="entry name" value="Peripla_BP_4"/>
    <property type="match status" value="1"/>
</dbReference>
<evidence type="ECO:0000259" key="3">
    <source>
        <dbReference type="Pfam" id="PF13407"/>
    </source>
</evidence>
<gene>
    <name evidence="4" type="ORF">J2S55_004095</name>
</gene>
<reference evidence="4 5" key="1">
    <citation type="submission" date="2023-07" db="EMBL/GenBank/DDBJ databases">
        <title>Sequencing the genomes of 1000 actinobacteria strains.</title>
        <authorList>
            <person name="Klenk H.-P."/>
        </authorList>
    </citation>
    <scope>NUCLEOTIDE SEQUENCE [LARGE SCALE GENOMIC DNA]</scope>
    <source>
        <strain evidence="4 5">DSM 44109</strain>
    </source>
</reference>
<proteinExistence type="predicted"/>
<evidence type="ECO:0000256" key="2">
    <source>
        <dbReference type="ARBA" id="ARBA00022729"/>
    </source>
</evidence>
<keyword evidence="2" id="KW-0732">Signal</keyword>
<organism evidence="4 5">
    <name type="scientific">Streptosporangium brasiliense</name>
    <dbReference type="NCBI Taxonomy" id="47480"/>
    <lineage>
        <taxon>Bacteria</taxon>
        <taxon>Bacillati</taxon>
        <taxon>Actinomycetota</taxon>
        <taxon>Actinomycetes</taxon>
        <taxon>Streptosporangiales</taxon>
        <taxon>Streptosporangiaceae</taxon>
        <taxon>Streptosporangium</taxon>
    </lineage>
</organism>
<dbReference type="SUPFAM" id="SSF53822">
    <property type="entry name" value="Periplasmic binding protein-like I"/>
    <property type="match status" value="1"/>
</dbReference>
<dbReference type="EMBL" id="JAUSRB010000002">
    <property type="protein sequence ID" value="MDP9864829.1"/>
    <property type="molecule type" value="Genomic_DNA"/>
</dbReference>
<dbReference type="InterPro" id="IPR050555">
    <property type="entry name" value="Bact_Solute-Bind_Prot2"/>
</dbReference>
<dbReference type="PROSITE" id="PS51257">
    <property type="entry name" value="PROKAR_LIPOPROTEIN"/>
    <property type="match status" value="1"/>
</dbReference>
<name>A0ABT9R7P5_9ACTN</name>